<dbReference type="EMBL" id="QUNF01000060">
    <property type="protein sequence ID" value="REG76439.1"/>
    <property type="molecule type" value="Genomic_DNA"/>
</dbReference>
<reference evidence="2 3" key="1">
    <citation type="submission" date="2018-08" db="EMBL/GenBank/DDBJ databases">
        <title>Genomic Encyclopedia of Archaeal and Bacterial Type Strains, Phase II (KMG-II): from individual species to whole genera.</title>
        <authorList>
            <person name="Goeker M."/>
        </authorList>
    </citation>
    <scope>NUCLEOTIDE SEQUENCE [LARGE SCALE GENOMIC DNA]</scope>
    <source>
        <strain evidence="2 3">DSM 15986</strain>
    </source>
</reference>
<accession>A0A3E0D175</accession>
<dbReference type="Proteomes" id="UP000256405">
    <property type="component" value="Unassembled WGS sequence"/>
</dbReference>
<evidence type="ECO:0000256" key="1">
    <source>
        <dbReference type="SAM" id="MobiDB-lite"/>
    </source>
</evidence>
<organism evidence="2 3">
    <name type="scientific">Algoriphagus antarcticus</name>
    <dbReference type="NCBI Taxonomy" id="238540"/>
    <lineage>
        <taxon>Bacteria</taxon>
        <taxon>Pseudomonadati</taxon>
        <taxon>Bacteroidota</taxon>
        <taxon>Cytophagia</taxon>
        <taxon>Cytophagales</taxon>
        <taxon>Cyclobacteriaceae</taxon>
        <taxon>Algoriphagus</taxon>
    </lineage>
</organism>
<keyword evidence="3" id="KW-1185">Reference proteome</keyword>
<gene>
    <name evidence="2" type="ORF">C8N25_1601</name>
</gene>
<feature type="non-terminal residue" evidence="2">
    <location>
        <position position="65"/>
    </location>
</feature>
<comment type="caution">
    <text evidence="2">The sequence shown here is derived from an EMBL/GenBank/DDBJ whole genome shotgun (WGS) entry which is preliminary data.</text>
</comment>
<sequence length="65" mass="7007">MRFIDPDGMAPQVAIVHATPQHSDSEDPTQNEVSTGQVVKGGYGEDIEMGSVWSHTEDGGYLSDE</sequence>
<dbReference type="AlphaFoldDB" id="A0A3E0D175"/>
<feature type="compositionally biased region" description="Polar residues" evidence="1">
    <location>
        <begin position="28"/>
        <end position="37"/>
    </location>
</feature>
<protein>
    <submittedName>
        <fullName evidence="2">Uncharacterized protein</fullName>
    </submittedName>
</protein>
<proteinExistence type="predicted"/>
<evidence type="ECO:0000313" key="2">
    <source>
        <dbReference type="EMBL" id="REG76439.1"/>
    </source>
</evidence>
<name>A0A3E0D175_9BACT</name>
<feature type="region of interest" description="Disordered" evidence="1">
    <location>
        <begin position="17"/>
        <end position="65"/>
    </location>
</feature>
<evidence type="ECO:0000313" key="3">
    <source>
        <dbReference type="Proteomes" id="UP000256405"/>
    </source>
</evidence>